<feature type="transmembrane region" description="Helical" evidence="1">
    <location>
        <begin position="12"/>
        <end position="30"/>
    </location>
</feature>
<sequence length="229" mass="26126">MTWSFRSLLRAYSGLLAWMIVLVVSTWLTYDPDGYVGNRPDLLRLITPSLHTVRNAHLLWFGFGIGLLLFVGRAVAFRVHGRSTRHRVATLVLVLAGYAGGCWLVERGLLWYLAEEYYTIWKYQYGEKVAQPVLNSPTLLPWALRDVQDPAEPWHSRDKLVFALGFSGAQSAFPVLLDLAQDSVQEPDLRLRALLALRVLHPTRFQALLPTLPTDTAVALYQQHQRRYQ</sequence>
<dbReference type="RefSeq" id="WP_226178166.1">
    <property type="nucleotide sequence ID" value="NZ_JAJADR010000006.1"/>
</dbReference>
<accession>A0ABS8AWF7</accession>
<gene>
    <name evidence="2" type="ORF">LGH74_19225</name>
</gene>
<keyword evidence="1" id="KW-0812">Transmembrane</keyword>
<protein>
    <recommendedName>
        <fullName evidence="4">HEAT repeat domain-containing protein</fullName>
    </recommendedName>
</protein>
<dbReference type="Proteomes" id="UP001165296">
    <property type="component" value="Unassembled WGS sequence"/>
</dbReference>
<keyword evidence="3" id="KW-1185">Reference proteome</keyword>
<feature type="transmembrane region" description="Helical" evidence="1">
    <location>
        <begin position="58"/>
        <end position="76"/>
    </location>
</feature>
<keyword evidence="1" id="KW-0472">Membrane</keyword>
<dbReference type="Gene3D" id="1.25.10.10">
    <property type="entry name" value="Leucine-rich Repeat Variant"/>
    <property type="match status" value="1"/>
</dbReference>
<evidence type="ECO:0000313" key="2">
    <source>
        <dbReference type="EMBL" id="MCB2410131.1"/>
    </source>
</evidence>
<evidence type="ECO:0000313" key="3">
    <source>
        <dbReference type="Proteomes" id="UP001165296"/>
    </source>
</evidence>
<reference evidence="2" key="1">
    <citation type="submission" date="2021-10" db="EMBL/GenBank/DDBJ databases">
        <authorList>
            <person name="Dean J.D."/>
            <person name="Kim M.K."/>
            <person name="Newey C.N."/>
            <person name="Stoker T.S."/>
            <person name="Thompson D.W."/>
            <person name="Grose J.H."/>
        </authorList>
    </citation>
    <scope>NUCLEOTIDE SEQUENCE</scope>
    <source>
        <strain evidence="2">BT178</strain>
    </source>
</reference>
<evidence type="ECO:0008006" key="4">
    <source>
        <dbReference type="Google" id="ProtNLM"/>
    </source>
</evidence>
<comment type="caution">
    <text evidence="2">The sequence shown here is derived from an EMBL/GenBank/DDBJ whole genome shotgun (WGS) entry which is preliminary data.</text>
</comment>
<feature type="transmembrane region" description="Helical" evidence="1">
    <location>
        <begin position="88"/>
        <end position="114"/>
    </location>
</feature>
<dbReference type="EMBL" id="JAJADR010000006">
    <property type="protein sequence ID" value="MCB2410131.1"/>
    <property type="molecule type" value="Genomic_DNA"/>
</dbReference>
<evidence type="ECO:0000256" key="1">
    <source>
        <dbReference type="SAM" id="Phobius"/>
    </source>
</evidence>
<organism evidence="2 3">
    <name type="scientific">Hymenobacter lucidus</name>
    <dbReference type="NCBI Taxonomy" id="2880930"/>
    <lineage>
        <taxon>Bacteria</taxon>
        <taxon>Pseudomonadati</taxon>
        <taxon>Bacteroidota</taxon>
        <taxon>Cytophagia</taxon>
        <taxon>Cytophagales</taxon>
        <taxon>Hymenobacteraceae</taxon>
        <taxon>Hymenobacter</taxon>
    </lineage>
</organism>
<proteinExistence type="predicted"/>
<dbReference type="InterPro" id="IPR011989">
    <property type="entry name" value="ARM-like"/>
</dbReference>
<name>A0ABS8AWF7_9BACT</name>
<keyword evidence="1" id="KW-1133">Transmembrane helix</keyword>